<evidence type="ECO:0000256" key="4">
    <source>
        <dbReference type="ARBA" id="ARBA00022692"/>
    </source>
</evidence>
<keyword evidence="4 7" id="KW-0812">Transmembrane</keyword>
<evidence type="ECO:0000259" key="8">
    <source>
        <dbReference type="PROSITE" id="PS50928"/>
    </source>
</evidence>
<keyword evidence="5 7" id="KW-1133">Transmembrane helix</keyword>
<gene>
    <name evidence="9" type="ORF">KSF_021380</name>
</gene>
<evidence type="ECO:0000256" key="3">
    <source>
        <dbReference type="ARBA" id="ARBA00022475"/>
    </source>
</evidence>
<dbReference type="InterPro" id="IPR051393">
    <property type="entry name" value="ABC_transporter_permease"/>
</dbReference>
<evidence type="ECO:0000256" key="5">
    <source>
        <dbReference type="ARBA" id="ARBA00022989"/>
    </source>
</evidence>
<feature type="transmembrane region" description="Helical" evidence="7">
    <location>
        <begin position="283"/>
        <end position="304"/>
    </location>
</feature>
<feature type="transmembrane region" description="Helical" evidence="7">
    <location>
        <begin position="92"/>
        <end position="114"/>
    </location>
</feature>
<evidence type="ECO:0000313" key="9">
    <source>
        <dbReference type="EMBL" id="GHO92090.1"/>
    </source>
</evidence>
<name>A0A8J3IGM3_9CHLR</name>
<evidence type="ECO:0000256" key="2">
    <source>
        <dbReference type="ARBA" id="ARBA00022448"/>
    </source>
</evidence>
<reference evidence="9" key="1">
    <citation type="submission" date="2020-10" db="EMBL/GenBank/DDBJ databases">
        <title>Taxonomic study of unclassified bacteria belonging to the class Ktedonobacteria.</title>
        <authorList>
            <person name="Yabe S."/>
            <person name="Wang C.M."/>
            <person name="Zheng Y."/>
            <person name="Sakai Y."/>
            <person name="Cavaletti L."/>
            <person name="Monciardini P."/>
            <person name="Donadio S."/>
        </authorList>
    </citation>
    <scope>NUCLEOTIDE SEQUENCE</scope>
    <source>
        <strain evidence="9">ID150040</strain>
    </source>
</reference>
<dbReference type="GO" id="GO:0055085">
    <property type="term" value="P:transmembrane transport"/>
    <property type="evidence" value="ECO:0007669"/>
    <property type="project" value="InterPro"/>
</dbReference>
<keyword evidence="3" id="KW-1003">Cell membrane</keyword>
<protein>
    <submittedName>
        <fullName evidence="9">Cytochrome c biogenesis protein</fullName>
    </submittedName>
</protein>
<feature type="transmembrane region" description="Helical" evidence="7">
    <location>
        <begin position="226"/>
        <end position="246"/>
    </location>
</feature>
<dbReference type="RefSeq" id="WP_220202949.1">
    <property type="nucleotide sequence ID" value="NZ_BNJK01000001.1"/>
</dbReference>
<sequence length="310" mass="34794">MATAQVTAPQRNTSGLYNWWRRNQRQISPYLFVAPFFIIFLVFGLYPIVYSFVLSFYKGFGFEQKAFFGLGNYIHLFQDPRYGKAVLNTTKYAAGSVFILAPLALLVALAINSAYVRWKGFYRTGLFFPVITSSVVIAIIFARVFDQQYGLLNVALGWFGIPQTGWLTDTNVVMNSFILMGIWTWLGINTLYWLAGLNGINKEFYEAAAIDGANKWDSFVHITLPMLRPIMLFVVIQAIVGSYNLFEGPFLLTSGGPADGSLTMTLYIYTQGFQNFNVGYASAIAYSMTVILLILSIVNIRLFGWQAAGE</sequence>
<keyword evidence="2 7" id="KW-0813">Transport</keyword>
<dbReference type="PROSITE" id="PS50928">
    <property type="entry name" value="ABC_TM1"/>
    <property type="match status" value="1"/>
</dbReference>
<keyword evidence="10" id="KW-1185">Reference proteome</keyword>
<dbReference type="CDD" id="cd06261">
    <property type="entry name" value="TM_PBP2"/>
    <property type="match status" value="1"/>
</dbReference>
<dbReference type="Proteomes" id="UP000597444">
    <property type="component" value="Unassembled WGS sequence"/>
</dbReference>
<dbReference type="AlphaFoldDB" id="A0A8J3IGM3"/>
<organism evidence="9 10">
    <name type="scientific">Reticulibacter mediterranei</name>
    <dbReference type="NCBI Taxonomy" id="2778369"/>
    <lineage>
        <taxon>Bacteria</taxon>
        <taxon>Bacillati</taxon>
        <taxon>Chloroflexota</taxon>
        <taxon>Ktedonobacteria</taxon>
        <taxon>Ktedonobacterales</taxon>
        <taxon>Reticulibacteraceae</taxon>
        <taxon>Reticulibacter</taxon>
    </lineage>
</organism>
<dbReference type="PANTHER" id="PTHR30193:SF37">
    <property type="entry name" value="INNER MEMBRANE ABC TRANSPORTER PERMEASE PROTEIN YCJO"/>
    <property type="match status" value="1"/>
</dbReference>
<feature type="transmembrane region" description="Helical" evidence="7">
    <location>
        <begin position="126"/>
        <end position="145"/>
    </location>
</feature>
<dbReference type="Gene3D" id="1.10.3720.10">
    <property type="entry name" value="MetI-like"/>
    <property type="match status" value="1"/>
</dbReference>
<dbReference type="EMBL" id="BNJK01000001">
    <property type="protein sequence ID" value="GHO92090.1"/>
    <property type="molecule type" value="Genomic_DNA"/>
</dbReference>
<evidence type="ECO:0000256" key="7">
    <source>
        <dbReference type="RuleBase" id="RU363032"/>
    </source>
</evidence>
<dbReference type="GO" id="GO:0005886">
    <property type="term" value="C:plasma membrane"/>
    <property type="evidence" value="ECO:0007669"/>
    <property type="project" value="UniProtKB-SubCell"/>
</dbReference>
<dbReference type="PANTHER" id="PTHR30193">
    <property type="entry name" value="ABC TRANSPORTER PERMEASE PROTEIN"/>
    <property type="match status" value="1"/>
</dbReference>
<feature type="domain" description="ABC transmembrane type-1" evidence="8">
    <location>
        <begin position="86"/>
        <end position="299"/>
    </location>
</feature>
<comment type="subcellular location">
    <subcellularLocation>
        <location evidence="1 7">Cell membrane</location>
        <topology evidence="1 7">Multi-pass membrane protein</topology>
    </subcellularLocation>
</comment>
<dbReference type="InterPro" id="IPR000515">
    <property type="entry name" value="MetI-like"/>
</dbReference>
<dbReference type="Pfam" id="PF00528">
    <property type="entry name" value="BPD_transp_1"/>
    <property type="match status" value="1"/>
</dbReference>
<evidence type="ECO:0000256" key="6">
    <source>
        <dbReference type="ARBA" id="ARBA00023136"/>
    </source>
</evidence>
<evidence type="ECO:0000256" key="1">
    <source>
        <dbReference type="ARBA" id="ARBA00004651"/>
    </source>
</evidence>
<feature type="transmembrane region" description="Helical" evidence="7">
    <location>
        <begin position="172"/>
        <end position="195"/>
    </location>
</feature>
<accession>A0A8J3IGM3</accession>
<feature type="transmembrane region" description="Helical" evidence="7">
    <location>
        <begin position="30"/>
        <end position="53"/>
    </location>
</feature>
<dbReference type="SUPFAM" id="SSF161098">
    <property type="entry name" value="MetI-like"/>
    <property type="match status" value="1"/>
</dbReference>
<dbReference type="InterPro" id="IPR035906">
    <property type="entry name" value="MetI-like_sf"/>
</dbReference>
<evidence type="ECO:0000313" key="10">
    <source>
        <dbReference type="Proteomes" id="UP000597444"/>
    </source>
</evidence>
<proteinExistence type="inferred from homology"/>
<keyword evidence="6 7" id="KW-0472">Membrane</keyword>
<comment type="caution">
    <text evidence="9">The sequence shown here is derived from an EMBL/GenBank/DDBJ whole genome shotgun (WGS) entry which is preliminary data.</text>
</comment>
<comment type="similarity">
    <text evidence="7">Belongs to the binding-protein-dependent transport system permease family.</text>
</comment>